<dbReference type="Gene3D" id="1.10.357.10">
    <property type="entry name" value="Tetracycline Repressor, domain 2"/>
    <property type="match status" value="2"/>
</dbReference>
<dbReference type="PROSITE" id="PS50977">
    <property type="entry name" value="HTH_TETR_2"/>
    <property type="match status" value="1"/>
</dbReference>
<dbReference type="AlphaFoldDB" id="A0A6J6GVX0"/>
<gene>
    <name evidence="5" type="ORF">UFOPK1835_00565</name>
</gene>
<protein>
    <submittedName>
        <fullName evidence="5">Unannotated protein</fullName>
    </submittedName>
</protein>
<evidence type="ECO:0000259" key="4">
    <source>
        <dbReference type="PROSITE" id="PS50977"/>
    </source>
</evidence>
<dbReference type="InterPro" id="IPR036271">
    <property type="entry name" value="Tet_transcr_reg_TetR-rel_C_sf"/>
</dbReference>
<name>A0A6J6GVX0_9ZZZZ</name>
<accession>A0A6J6GVX0</accession>
<dbReference type="GO" id="GO:0000976">
    <property type="term" value="F:transcription cis-regulatory region binding"/>
    <property type="evidence" value="ECO:0007669"/>
    <property type="project" value="TreeGrafter"/>
</dbReference>
<organism evidence="5">
    <name type="scientific">freshwater metagenome</name>
    <dbReference type="NCBI Taxonomy" id="449393"/>
    <lineage>
        <taxon>unclassified sequences</taxon>
        <taxon>metagenomes</taxon>
        <taxon>ecological metagenomes</taxon>
    </lineage>
</organism>
<dbReference type="GO" id="GO:0003700">
    <property type="term" value="F:DNA-binding transcription factor activity"/>
    <property type="evidence" value="ECO:0007669"/>
    <property type="project" value="TreeGrafter"/>
</dbReference>
<dbReference type="EMBL" id="CAEZUP010000016">
    <property type="protein sequence ID" value="CAB4603095.1"/>
    <property type="molecule type" value="Genomic_DNA"/>
</dbReference>
<dbReference type="PANTHER" id="PTHR30055:SF234">
    <property type="entry name" value="HTH-TYPE TRANSCRIPTIONAL REGULATOR BETI"/>
    <property type="match status" value="1"/>
</dbReference>
<dbReference type="Pfam" id="PF00440">
    <property type="entry name" value="TetR_N"/>
    <property type="match status" value="1"/>
</dbReference>
<dbReference type="InterPro" id="IPR050109">
    <property type="entry name" value="HTH-type_TetR-like_transc_reg"/>
</dbReference>
<keyword evidence="3" id="KW-0804">Transcription</keyword>
<dbReference type="SUPFAM" id="SSF46689">
    <property type="entry name" value="Homeodomain-like"/>
    <property type="match status" value="2"/>
</dbReference>
<dbReference type="PANTHER" id="PTHR30055">
    <property type="entry name" value="HTH-TYPE TRANSCRIPTIONAL REGULATOR RUTR"/>
    <property type="match status" value="1"/>
</dbReference>
<keyword evidence="2" id="KW-0238">DNA-binding</keyword>
<evidence type="ECO:0000313" key="5">
    <source>
        <dbReference type="EMBL" id="CAB4603095.1"/>
    </source>
</evidence>
<dbReference type="InterPro" id="IPR009057">
    <property type="entry name" value="Homeodomain-like_sf"/>
</dbReference>
<evidence type="ECO:0000256" key="3">
    <source>
        <dbReference type="ARBA" id="ARBA00023163"/>
    </source>
</evidence>
<evidence type="ECO:0000256" key="2">
    <source>
        <dbReference type="ARBA" id="ARBA00023125"/>
    </source>
</evidence>
<dbReference type="InterPro" id="IPR001647">
    <property type="entry name" value="HTH_TetR"/>
</dbReference>
<proteinExistence type="predicted"/>
<evidence type="ECO:0000256" key="1">
    <source>
        <dbReference type="ARBA" id="ARBA00023015"/>
    </source>
</evidence>
<reference evidence="5" key="1">
    <citation type="submission" date="2020-05" db="EMBL/GenBank/DDBJ databases">
        <authorList>
            <person name="Chiriac C."/>
            <person name="Salcher M."/>
            <person name="Ghai R."/>
            <person name="Kavagutti S V."/>
        </authorList>
    </citation>
    <scope>NUCLEOTIDE SEQUENCE</scope>
</reference>
<feature type="domain" description="HTH tetR-type" evidence="4">
    <location>
        <begin position="11"/>
        <end position="75"/>
    </location>
</feature>
<keyword evidence="1" id="KW-0805">Transcription regulation</keyword>
<dbReference type="SUPFAM" id="SSF48498">
    <property type="entry name" value="Tetracyclin repressor-like, C-terminal domain"/>
    <property type="match status" value="1"/>
</dbReference>
<sequence>MSDPGQTAIKPEMQTRILEAGVNLWIDEPPSVLFGGYTVARVAKAAGVTRSTFYSYWPSTKDYLDDLIEHLAHREPVVKTSAVSEAITNMRLTGPDIVAGFLSAFDAQFDAVLADPALRIRLGFLSQMDDPEVAERLREHYKLIEQRSERTHVFLRENWGRKTRAPVNDEHLRAIYATITDALAARHRIDPEGMPREIYGYVALTLLLVITARVDDQRDLEAVFDPVNSWPSSGLAIKSAQMSADELSSANPPRPLDPDAAREVAVATRRLITRIGWTELSLSEIAVVTGFPERTLAQAFGSKSGLAMAIFELNVSERFEMLERTGDPITDLRAMLELSAEELRRSPAIAQSVVLLYAGAATRVLPELVQHSSYSTYMTCALEAKAAGQFDADLDVASFIATVLRLLLLENCPSPTGRENSGSSIELLLRGAGAPPPPPAA</sequence>